<dbReference type="Gene3D" id="1.10.357.10">
    <property type="entry name" value="Tetracycline Repressor, domain 2"/>
    <property type="match status" value="1"/>
</dbReference>
<dbReference type="GO" id="GO:0003700">
    <property type="term" value="F:DNA-binding transcription factor activity"/>
    <property type="evidence" value="ECO:0007669"/>
    <property type="project" value="TreeGrafter"/>
</dbReference>
<dbReference type="SUPFAM" id="SSF46689">
    <property type="entry name" value="Homeodomain-like"/>
    <property type="match status" value="1"/>
</dbReference>
<dbReference type="InterPro" id="IPR001647">
    <property type="entry name" value="HTH_TetR"/>
</dbReference>
<organism evidence="7 8">
    <name type="scientific">Variovorax paradoxus</name>
    <dbReference type="NCBI Taxonomy" id="34073"/>
    <lineage>
        <taxon>Bacteria</taxon>
        <taxon>Pseudomonadati</taxon>
        <taxon>Pseudomonadota</taxon>
        <taxon>Betaproteobacteria</taxon>
        <taxon>Burkholderiales</taxon>
        <taxon>Comamonadaceae</taxon>
        <taxon>Variovorax</taxon>
    </lineage>
</organism>
<dbReference type="EMBL" id="JXQQ01000074">
    <property type="protein sequence ID" value="KIQ24254.1"/>
    <property type="molecule type" value="Genomic_DNA"/>
</dbReference>
<dbReference type="RefSeq" id="WP_042581582.1">
    <property type="nucleotide sequence ID" value="NZ_JXQQ01000074.1"/>
</dbReference>
<evidence type="ECO:0000256" key="4">
    <source>
        <dbReference type="ARBA" id="ARBA00023163"/>
    </source>
</evidence>
<evidence type="ECO:0000256" key="5">
    <source>
        <dbReference type="PROSITE-ProRule" id="PRU00335"/>
    </source>
</evidence>
<dbReference type="FunFam" id="1.10.10.60:FF:000141">
    <property type="entry name" value="TetR family transcriptional regulator"/>
    <property type="match status" value="1"/>
</dbReference>
<dbReference type="InterPro" id="IPR023772">
    <property type="entry name" value="DNA-bd_HTH_TetR-type_CS"/>
</dbReference>
<evidence type="ECO:0000256" key="3">
    <source>
        <dbReference type="ARBA" id="ARBA00023125"/>
    </source>
</evidence>
<proteinExistence type="predicted"/>
<protein>
    <submittedName>
        <fullName evidence="7">TetR family transcriptional regulator</fullName>
    </submittedName>
</protein>
<dbReference type="PRINTS" id="PR00455">
    <property type="entry name" value="HTHTETR"/>
</dbReference>
<dbReference type="PROSITE" id="PS01081">
    <property type="entry name" value="HTH_TETR_1"/>
    <property type="match status" value="1"/>
</dbReference>
<keyword evidence="1" id="KW-0678">Repressor</keyword>
<evidence type="ECO:0000259" key="6">
    <source>
        <dbReference type="PROSITE" id="PS50977"/>
    </source>
</evidence>
<dbReference type="PANTHER" id="PTHR30055:SF234">
    <property type="entry name" value="HTH-TYPE TRANSCRIPTIONAL REGULATOR BETI"/>
    <property type="match status" value="1"/>
</dbReference>
<feature type="domain" description="HTH tetR-type" evidence="6">
    <location>
        <begin position="19"/>
        <end position="79"/>
    </location>
</feature>
<comment type="caution">
    <text evidence="7">The sequence shown here is derived from an EMBL/GenBank/DDBJ whole genome shotgun (WGS) entry which is preliminary data.</text>
</comment>
<reference evidence="7 8" key="1">
    <citation type="submission" date="2014-12" db="EMBL/GenBank/DDBJ databases">
        <title>16Stimator: statistical estimation of ribosomal gene copy numbers from draft genome assemblies.</title>
        <authorList>
            <person name="Perisin M.A."/>
            <person name="Vetter M."/>
            <person name="Gilbert J.A."/>
            <person name="Bergelson J."/>
        </authorList>
    </citation>
    <scope>NUCLEOTIDE SEQUENCE [LARGE SCALE GENOMIC DNA]</scope>
    <source>
        <strain evidence="7 8">MEDvA23</strain>
    </source>
</reference>
<evidence type="ECO:0000313" key="7">
    <source>
        <dbReference type="EMBL" id="KIQ24254.1"/>
    </source>
</evidence>
<keyword evidence="2" id="KW-0805">Transcription regulation</keyword>
<dbReference type="AlphaFoldDB" id="A0A0D0M0F1"/>
<dbReference type="InterPro" id="IPR050109">
    <property type="entry name" value="HTH-type_TetR-like_transc_reg"/>
</dbReference>
<dbReference type="InterPro" id="IPR009057">
    <property type="entry name" value="Homeodomain-like_sf"/>
</dbReference>
<dbReference type="OrthoDB" id="5293507at2"/>
<dbReference type="Pfam" id="PF00440">
    <property type="entry name" value="TetR_N"/>
    <property type="match status" value="1"/>
</dbReference>
<name>A0A0D0M0F1_VARPD</name>
<dbReference type="GO" id="GO:0000976">
    <property type="term" value="F:transcription cis-regulatory region binding"/>
    <property type="evidence" value="ECO:0007669"/>
    <property type="project" value="TreeGrafter"/>
</dbReference>
<dbReference type="Gene3D" id="1.10.10.60">
    <property type="entry name" value="Homeodomain-like"/>
    <property type="match status" value="1"/>
</dbReference>
<dbReference type="PROSITE" id="PS50977">
    <property type="entry name" value="HTH_TETR_2"/>
    <property type="match status" value="1"/>
</dbReference>
<dbReference type="PANTHER" id="PTHR30055">
    <property type="entry name" value="HTH-TYPE TRANSCRIPTIONAL REGULATOR RUTR"/>
    <property type="match status" value="1"/>
</dbReference>
<keyword evidence="3 5" id="KW-0238">DNA-binding</keyword>
<evidence type="ECO:0000313" key="8">
    <source>
        <dbReference type="Proteomes" id="UP000032067"/>
    </source>
</evidence>
<evidence type="ECO:0000256" key="1">
    <source>
        <dbReference type="ARBA" id="ARBA00022491"/>
    </source>
</evidence>
<accession>A0A0D0M0F1</accession>
<sequence length="207" mass="22356">MNTVVAAPAKPSFKEQMLQAREEAIVQTANRLLAEKGFESMTVDEVAASVGIAKASLYKHFPSKEDLAAAAMVRLMQRTQDFLASVLADRKPIDKLRAVVRWAMEAQLAGEMPSLPHQNSTLRAALMNNRGYLDRLVQISDTLGGWIQAAQADGTLNPKLPAIAVLYTLFARACDPVLGFLKAGGLQSDAEIVDLVLGTCFDGLASR</sequence>
<keyword evidence="4" id="KW-0804">Transcription</keyword>
<evidence type="ECO:0000256" key="2">
    <source>
        <dbReference type="ARBA" id="ARBA00023015"/>
    </source>
</evidence>
<gene>
    <name evidence="7" type="ORF">RT97_25175</name>
</gene>
<feature type="DNA-binding region" description="H-T-H motif" evidence="5">
    <location>
        <begin position="42"/>
        <end position="61"/>
    </location>
</feature>
<dbReference type="Proteomes" id="UP000032067">
    <property type="component" value="Unassembled WGS sequence"/>
</dbReference>